<dbReference type="GO" id="GO:0007165">
    <property type="term" value="P:signal transduction"/>
    <property type="evidence" value="ECO:0007669"/>
    <property type="project" value="TreeGrafter"/>
</dbReference>
<dbReference type="Bgee" id="ENSGACG00000003312">
    <property type="expression patterns" value="Expressed in telencephalon and 4 other cell types or tissues"/>
</dbReference>
<comment type="similarity">
    <text evidence="1">Belongs to the TCP11 family.</text>
</comment>
<feature type="compositionally biased region" description="Pro residues" evidence="2">
    <location>
        <begin position="452"/>
        <end position="463"/>
    </location>
</feature>
<reference evidence="3" key="2">
    <citation type="submission" date="2025-08" db="UniProtKB">
        <authorList>
            <consortium name="Ensembl"/>
        </authorList>
    </citation>
    <scope>IDENTIFICATION</scope>
</reference>
<accession>G3NG91</accession>
<dbReference type="PANTHER" id="PTHR12832:SF15">
    <property type="entry name" value="T-COMPLEX PROTEIN 11-LIKE PROTEIN 1"/>
    <property type="match status" value="1"/>
</dbReference>
<dbReference type="Ensembl" id="ENSGACT00000004360.2">
    <property type="protein sequence ID" value="ENSGACP00000004346.2"/>
    <property type="gene ID" value="ENSGACG00000003312.2"/>
</dbReference>
<reference evidence="3 4" key="1">
    <citation type="journal article" date="2021" name="G3 (Bethesda)">
        <title>Improved contiguity of the threespine stickleback genome using long-read sequencing.</title>
        <authorList>
            <person name="Nath S."/>
            <person name="Shaw D.E."/>
            <person name="White M.A."/>
        </authorList>
    </citation>
    <scope>NUCLEOTIDE SEQUENCE [LARGE SCALE GENOMIC DNA]</scope>
    <source>
        <strain evidence="3 4">Lake Benthic</strain>
    </source>
</reference>
<feature type="compositionally biased region" description="Polar residues" evidence="2">
    <location>
        <begin position="413"/>
        <end position="422"/>
    </location>
</feature>
<dbReference type="Proteomes" id="UP000007635">
    <property type="component" value="Chromosome XIX"/>
</dbReference>
<evidence type="ECO:0000313" key="4">
    <source>
        <dbReference type="Proteomes" id="UP000007635"/>
    </source>
</evidence>
<evidence type="ECO:0000256" key="2">
    <source>
        <dbReference type="SAM" id="MobiDB-lite"/>
    </source>
</evidence>
<keyword evidence="4" id="KW-1185">Reference proteome</keyword>
<dbReference type="GeneTree" id="ENSGT00940000157402"/>
<feature type="compositionally biased region" description="Basic and acidic residues" evidence="2">
    <location>
        <begin position="1"/>
        <end position="25"/>
    </location>
</feature>
<protein>
    <submittedName>
        <fullName evidence="3">T-complex 11, testis-specific-like 1</fullName>
    </submittedName>
</protein>
<evidence type="ECO:0000313" key="3">
    <source>
        <dbReference type="Ensembl" id="ENSGACP00000004346.2"/>
    </source>
</evidence>
<feature type="region of interest" description="Disordered" evidence="2">
    <location>
        <begin position="251"/>
        <end position="274"/>
    </location>
</feature>
<feature type="compositionally biased region" description="Polar residues" evidence="2">
    <location>
        <begin position="39"/>
        <end position="51"/>
    </location>
</feature>
<dbReference type="InterPro" id="IPR008862">
    <property type="entry name" value="Tcp11"/>
</dbReference>
<proteinExistence type="inferred from homology"/>
<dbReference type="OMA" id="CRDEDIN"/>
<dbReference type="InParanoid" id="G3NG91"/>
<reference evidence="3" key="3">
    <citation type="submission" date="2025-09" db="UniProtKB">
        <authorList>
            <consortium name="Ensembl"/>
        </authorList>
    </citation>
    <scope>IDENTIFICATION</scope>
</reference>
<dbReference type="PANTHER" id="PTHR12832">
    <property type="entry name" value="TESTIS-SPECIFIC PROTEIN PBS13 T-COMPLEX 11"/>
    <property type="match status" value="1"/>
</dbReference>
<evidence type="ECO:0000256" key="1">
    <source>
        <dbReference type="ARBA" id="ARBA00010954"/>
    </source>
</evidence>
<sequence>MPNEADHLEARGDKESKKKEEEERMQGAPEATLNERIRANSSSPHRGNTPQASPPRFVSVEELMETAEGVTNMALAHEIMVNQDFQVKPVVLPEGSLERQVKEIMHKAFWDCLEAQLKEEPQTYGHSIKLLSEIRETLLSFLLPGHGRLRSRIEEVLDLPLIQQQAENGALDIGKLSQFIVGMMGSLCAPCRDEDIRKLKEITDIVPLLKEIFSVLDLMKVDMANFALTSIRPHLMQQSVEYERSKFQGFLEKHPNGADGSGPVPGDAPRGGAAGHAVVRAAHRLHHHGGGHIRPAGADGEAEGHRQRHICGHARGVLQRTGGLSDRRGEAVCRAERVSEPTRLLSVHGGPEERSDGTDLRYHPARQQRPPADGVPASELPTGLPRVQSTQEPPLSPWRSGPGRQGGEGARCSLQSPHQLQQAGLLPVLPKDSPKTPGTRGESQHWDVSSLPPTPLPRPPPSFPSSSAEDAYRSPALAPLTDIMKANPLATISMASTPTAASRIKSQAS</sequence>
<feature type="region of interest" description="Disordered" evidence="2">
    <location>
        <begin position="1"/>
        <end position="54"/>
    </location>
</feature>
<organism evidence="3 4">
    <name type="scientific">Gasterosteus aculeatus aculeatus</name>
    <name type="common">three-spined stickleback</name>
    <dbReference type="NCBI Taxonomy" id="481459"/>
    <lineage>
        <taxon>Eukaryota</taxon>
        <taxon>Metazoa</taxon>
        <taxon>Chordata</taxon>
        <taxon>Craniata</taxon>
        <taxon>Vertebrata</taxon>
        <taxon>Euteleostomi</taxon>
        <taxon>Actinopterygii</taxon>
        <taxon>Neopterygii</taxon>
        <taxon>Teleostei</taxon>
        <taxon>Neoteleostei</taxon>
        <taxon>Acanthomorphata</taxon>
        <taxon>Eupercaria</taxon>
        <taxon>Perciformes</taxon>
        <taxon>Cottioidei</taxon>
        <taxon>Gasterosteales</taxon>
        <taxon>Gasterosteidae</taxon>
        <taxon>Gasterosteus</taxon>
    </lineage>
</organism>
<dbReference type="Pfam" id="PF05794">
    <property type="entry name" value="Tcp11"/>
    <property type="match status" value="1"/>
</dbReference>
<dbReference type="FunCoup" id="G3NG91">
    <property type="interactions" value="668"/>
</dbReference>
<dbReference type="STRING" id="69293.ENSGACP00000004346"/>
<feature type="region of interest" description="Disordered" evidence="2">
    <location>
        <begin position="341"/>
        <end position="474"/>
    </location>
</feature>
<feature type="region of interest" description="Disordered" evidence="2">
    <location>
        <begin position="286"/>
        <end position="307"/>
    </location>
</feature>
<dbReference type="AlphaFoldDB" id="G3NG91"/>
<name>G3NG91_GASAC</name>
<feature type="compositionally biased region" description="Basic and acidic residues" evidence="2">
    <location>
        <begin position="350"/>
        <end position="362"/>
    </location>
</feature>
<dbReference type="eggNOG" id="KOG1981">
    <property type="taxonomic scope" value="Eukaryota"/>
</dbReference>